<name>A0A6L3VZJ0_9ACTN</name>
<dbReference type="InterPro" id="IPR010099">
    <property type="entry name" value="SDR39U1"/>
</dbReference>
<feature type="domain" description="DUF1731" evidence="3">
    <location>
        <begin position="273"/>
        <end position="306"/>
    </location>
</feature>
<dbReference type="InterPro" id="IPR013549">
    <property type="entry name" value="DUF1731"/>
</dbReference>
<dbReference type="EMBL" id="WBMR01000036">
    <property type="protein sequence ID" value="KAB2381611.1"/>
    <property type="molecule type" value="Genomic_DNA"/>
</dbReference>
<dbReference type="Gene3D" id="3.40.50.720">
    <property type="entry name" value="NAD(P)-binding Rossmann-like Domain"/>
    <property type="match status" value="1"/>
</dbReference>
<evidence type="ECO:0000256" key="1">
    <source>
        <dbReference type="ARBA" id="ARBA00009353"/>
    </source>
</evidence>
<evidence type="ECO:0000259" key="2">
    <source>
        <dbReference type="Pfam" id="PF01370"/>
    </source>
</evidence>
<dbReference type="InterPro" id="IPR001509">
    <property type="entry name" value="Epimerase_deHydtase"/>
</dbReference>
<protein>
    <submittedName>
        <fullName evidence="4">TIGR01777 family protein</fullName>
    </submittedName>
</protein>
<dbReference type="Pfam" id="PF08338">
    <property type="entry name" value="DUF1731"/>
    <property type="match status" value="1"/>
</dbReference>
<accession>A0A6L3VZJ0</accession>
<gene>
    <name evidence="4" type="ORF">F9B16_15395</name>
</gene>
<evidence type="ECO:0000313" key="4">
    <source>
        <dbReference type="EMBL" id="KAB2381611.1"/>
    </source>
</evidence>
<sequence>MRLVIPGGTGQVGTVLDRALTAAGHEVVILTRRPAREREVAWDGRTLGPWAAAVDGADAVINLAGRSVSCRYTPANLREMMDSRVESARVVGEAIAAAARPPKVWLQMSTATVYAHRFDAPNDEATGVIGGGEPGVPRYWSYSVRIAKEWERAQRQAATPSTRKVALRAAMVMSPDRGGVFDVLLRMARLGLGGPVAGGAQYVSWIHEDDFVRAVRFLIDRDDLDGPVNLAAPAPLPQRAFMRALRTAWGMPVGLPATTWMAEIGALALRSDTELLLKSRRVVPGRLLDAGFAFERPHWPEAAADLVRQVRAR</sequence>
<dbReference type="OrthoDB" id="9801773at2"/>
<dbReference type="SUPFAM" id="SSF51735">
    <property type="entry name" value="NAD(P)-binding Rossmann-fold domains"/>
    <property type="match status" value="1"/>
</dbReference>
<comment type="caution">
    <text evidence="4">The sequence shown here is derived from an EMBL/GenBank/DDBJ whole genome shotgun (WGS) entry which is preliminary data.</text>
</comment>
<comment type="similarity">
    <text evidence="1">Belongs to the NAD(P)-dependent epimerase/dehydratase family. SDR39U1 subfamily.</text>
</comment>
<dbReference type="InterPro" id="IPR036291">
    <property type="entry name" value="NAD(P)-bd_dom_sf"/>
</dbReference>
<evidence type="ECO:0000313" key="5">
    <source>
        <dbReference type="Proteomes" id="UP000483004"/>
    </source>
</evidence>
<dbReference type="PANTHER" id="PTHR11092:SF0">
    <property type="entry name" value="EPIMERASE FAMILY PROTEIN SDR39U1"/>
    <property type="match status" value="1"/>
</dbReference>
<dbReference type="Proteomes" id="UP000483004">
    <property type="component" value="Unassembled WGS sequence"/>
</dbReference>
<organism evidence="4 5">
    <name type="scientific">Actinomadura montaniterrae</name>
    <dbReference type="NCBI Taxonomy" id="1803903"/>
    <lineage>
        <taxon>Bacteria</taxon>
        <taxon>Bacillati</taxon>
        <taxon>Actinomycetota</taxon>
        <taxon>Actinomycetes</taxon>
        <taxon>Streptosporangiales</taxon>
        <taxon>Thermomonosporaceae</taxon>
        <taxon>Actinomadura</taxon>
    </lineage>
</organism>
<dbReference type="RefSeq" id="WP_151540748.1">
    <property type="nucleotide sequence ID" value="NZ_WBMR01000036.1"/>
</dbReference>
<dbReference type="Pfam" id="PF01370">
    <property type="entry name" value="Epimerase"/>
    <property type="match status" value="1"/>
</dbReference>
<proteinExistence type="inferred from homology"/>
<evidence type="ECO:0000259" key="3">
    <source>
        <dbReference type="Pfam" id="PF08338"/>
    </source>
</evidence>
<dbReference type="NCBIfam" id="TIGR01777">
    <property type="entry name" value="yfcH"/>
    <property type="match status" value="1"/>
</dbReference>
<keyword evidence="5" id="KW-1185">Reference proteome</keyword>
<dbReference type="PANTHER" id="PTHR11092">
    <property type="entry name" value="SUGAR NUCLEOTIDE EPIMERASE RELATED"/>
    <property type="match status" value="1"/>
</dbReference>
<feature type="domain" description="NAD-dependent epimerase/dehydratase" evidence="2">
    <location>
        <begin position="4"/>
        <end position="223"/>
    </location>
</feature>
<reference evidence="4 5" key="1">
    <citation type="submission" date="2019-09" db="EMBL/GenBank/DDBJ databases">
        <title>Actinomadura physcomitrii sp. nov., a novel actinomycete isolated from moss [Physcomitrium sphaericum (Ludw) Fuernr].</title>
        <authorList>
            <person name="Liu C."/>
            <person name="Zhuang X."/>
        </authorList>
    </citation>
    <scope>NUCLEOTIDE SEQUENCE [LARGE SCALE GENOMIC DNA]</scope>
    <source>
        <strain evidence="4 5">CYP1-1B</strain>
    </source>
</reference>
<dbReference type="AlphaFoldDB" id="A0A6L3VZJ0"/>